<reference evidence="1 2" key="1">
    <citation type="submission" date="2024-09" db="EMBL/GenBank/DDBJ databases">
        <title>Chromosome-scale assembly of Riccia fluitans.</title>
        <authorList>
            <person name="Paukszto L."/>
            <person name="Sawicki J."/>
            <person name="Karawczyk K."/>
            <person name="Piernik-Szablinska J."/>
            <person name="Szczecinska M."/>
            <person name="Mazdziarz M."/>
        </authorList>
    </citation>
    <scope>NUCLEOTIDE SEQUENCE [LARGE SCALE GENOMIC DNA]</scope>
    <source>
        <strain evidence="1">Rf_01</strain>
        <tissue evidence="1">Aerial parts of the thallus</tissue>
    </source>
</reference>
<sequence length="203" mass="22553">MNKQDDCAVMLLNLVGMSLENRRMIKSEVMGLKNFTQLETLGARQEFGELKSLMLAQSSRISILESEAIEATSMIKGLRGEVTALLREVKILGSRQGEERSTMQVIAKSAGTLTDQLKGVGIKGDLSGPIIVKFVDQQQKDKVMANKSILKRQHIWIDPDLTPLQMEQRRHELIKVKEATAAGFVAYSRNGLAVVMQDKRAQA</sequence>
<accession>A0ABD1XW24</accession>
<organism evidence="1 2">
    <name type="scientific">Riccia fluitans</name>
    <dbReference type="NCBI Taxonomy" id="41844"/>
    <lineage>
        <taxon>Eukaryota</taxon>
        <taxon>Viridiplantae</taxon>
        <taxon>Streptophyta</taxon>
        <taxon>Embryophyta</taxon>
        <taxon>Marchantiophyta</taxon>
        <taxon>Marchantiopsida</taxon>
        <taxon>Marchantiidae</taxon>
        <taxon>Marchantiales</taxon>
        <taxon>Ricciaceae</taxon>
        <taxon>Riccia</taxon>
    </lineage>
</organism>
<name>A0ABD1XW24_9MARC</name>
<evidence type="ECO:0000313" key="1">
    <source>
        <dbReference type="EMBL" id="KAL2612116.1"/>
    </source>
</evidence>
<dbReference type="Proteomes" id="UP001605036">
    <property type="component" value="Unassembled WGS sequence"/>
</dbReference>
<dbReference type="EMBL" id="JBHFFA010000007">
    <property type="protein sequence ID" value="KAL2612116.1"/>
    <property type="molecule type" value="Genomic_DNA"/>
</dbReference>
<proteinExistence type="predicted"/>
<comment type="caution">
    <text evidence="1">The sequence shown here is derived from an EMBL/GenBank/DDBJ whole genome shotgun (WGS) entry which is preliminary data.</text>
</comment>
<gene>
    <name evidence="1" type="ORF">R1flu_023808</name>
</gene>
<protein>
    <submittedName>
        <fullName evidence="1">Uncharacterized protein</fullName>
    </submittedName>
</protein>
<dbReference type="AlphaFoldDB" id="A0ABD1XW24"/>
<evidence type="ECO:0000313" key="2">
    <source>
        <dbReference type="Proteomes" id="UP001605036"/>
    </source>
</evidence>
<keyword evidence="2" id="KW-1185">Reference proteome</keyword>